<sequence>MELTDRLDAAQRRYPVFGYPLAVLYKFIDDQGGYLSALIAYYAFVSVFPLLLLLSTVLGWVLVGHPALRDQVLHSALHEFPVIGSQLGEPKQISGGIAGVVVGTLGALYGGLGVGVALQNAMNTVWAVPRHRRPDPLNARGRSLLLLVTVGAALLATTVLSAISGGAGIFGVGVKIAVVVGLCVVNTAAFVAAFRISTDRYLTVRQVAPGAVIAALGWQLLQSFGAVYVGHVVKSASATNGVFALVLGMLTFLYITAVLVVLSAEINVVRVDHLHPRALLTQFTDNIDLTAADRDVYTGQATAQRSKGFENVEVTFDSPPRADESPRGQNAPAPPATTPTETSP</sequence>
<keyword evidence="3 7" id="KW-0812">Transmembrane</keyword>
<evidence type="ECO:0000256" key="7">
    <source>
        <dbReference type="SAM" id="Phobius"/>
    </source>
</evidence>
<dbReference type="PANTHER" id="PTHR30213">
    <property type="entry name" value="INNER MEMBRANE PROTEIN YHJD"/>
    <property type="match status" value="1"/>
</dbReference>
<evidence type="ECO:0000256" key="2">
    <source>
        <dbReference type="ARBA" id="ARBA00022475"/>
    </source>
</evidence>
<dbReference type="Proteomes" id="UP000069620">
    <property type="component" value="Unassembled WGS sequence"/>
</dbReference>
<keyword evidence="5 7" id="KW-0472">Membrane</keyword>
<evidence type="ECO:0000256" key="5">
    <source>
        <dbReference type="ARBA" id="ARBA00023136"/>
    </source>
</evidence>
<comment type="subcellular location">
    <subcellularLocation>
        <location evidence="1">Cell membrane</location>
        <topology evidence="1">Multi-pass membrane protein</topology>
    </subcellularLocation>
</comment>
<name>A0A100W138_9MYCO</name>
<evidence type="ECO:0000256" key="6">
    <source>
        <dbReference type="SAM" id="MobiDB-lite"/>
    </source>
</evidence>
<evidence type="ECO:0000256" key="3">
    <source>
        <dbReference type="ARBA" id="ARBA00022692"/>
    </source>
</evidence>
<dbReference type="GO" id="GO:0005886">
    <property type="term" value="C:plasma membrane"/>
    <property type="evidence" value="ECO:0007669"/>
    <property type="project" value="UniProtKB-SubCell"/>
</dbReference>
<dbReference type="Pfam" id="PF03631">
    <property type="entry name" value="Virul_fac_BrkB"/>
    <property type="match status" value="1"/>
</dbReference>
<comment type="caution">
    <text evidence="8">The sequence shown here is derived from an EMBL/GenBank/DDBJ whole genome shotgun (WGS) entry which is preliminary data.</text>
</comment>
<dbReference type="AlphaFoldDB" id="A0A100W138"/>
<dbReference type="STRING" id="146020.RMCB_3821"/>
<evidence type="ECO:0000256" key="1">
    <source>
        <dbReference type="ARBA" id="ARBA00004651"/>
    </source>
</evidence>
<dbReference type="OrthoDB" id="3349406at2"/>
<evidence type="ECO:0000256" key="4">
    <source>
        <dbReference type="ARBA" id="ARBA00022989"/>
    </source>
</evidence>
<reference evidence="9" key="2">
    <citation type="submission" date="2016-02" db="EMBL/GenBank/DDBJ databases">
        <title>Draft genome sequence of five rapidly growing Mycobacterium species.</title>
        <authorList>
            <person name="Katahira K."/>
            <person name="Gotou Y."/>
            <person name="Iida K."/>
            <person name="Ogura Y."/>
            <person name="Hayashi T."/>
        </authorList>
    </citation>
    <scope>NUCLEOTIDE SEQUENCE [LARGE SCALE GENOMIC DNA]</scope>
    <source>
        <strain evidence="9">JCM15654</strain>
    </source>
</reference>
<dbReference type="RefSeq" id="WP_062830058.1">
    <property type="nucleotide sequence ID" value="NZ_BCSX01000035.1"/>
</dbReference>
<feature type="transmembrane region" description="Helical" evidence="7">
    <location>
        <begin position="241"/>
        <end position="262"/>
    </location>
</feature>
<keyword evidence="2" id="KW-1003">Cell membrane</keyword>
<gene>
    <name evidence="8" type="ORF">RMCB_3821</name>
</gene>
<evidence type="ECO:0000313" key="9">
    <source>
        <dbReference type="Proteomes" id="UP000069620"/>
    </source>
</evidence>
<protein>
    <submittedName>
        <fullName evidence="8">Ribonuclease BN</fullName>
    </submittedName>
</protein>
<feature type="region of interest" description="Disordered" evidence="6">
    <location>
        <begin position="308"/>
        <end position="344"/>
    </location>
</feature>
<accession>A0A100W138</accession>
<dbReference type="PANTHER" id="PTHR30213:SF1">
    <property type="entry name" value="INNER MEMBRANE PROTEIN YHJD"/>
    <property type="match status" value="1"/>
</dbReference>
<keyword evidence="4 7" id="KW-1133">Transmembrane helix</keyword>
<proteinExistence type="predicted"/>
<keyword evidence="9" id="KW-1185">Reference proteome</keyword>
<feature type="transmembrane region" description="Helical" evidence="7">
    <location>
        <begin position="97"/>
        <end position="122"/>
    </location>
</feature>
<organism evidence="8 9">
    <name type="scientific">Mycolicibacterium brisbanense</name>
    <dbReference type="NCBI Taxonomy" id="146020"/>
    <lineage>
        <taxon>Bacteria</taxon>
        <taxon>Bacillati</taxon>
        <taxon>Actinomycetota</taxon>
        <taxon>Actinomycetes</taxon>
        <taxon>Mycobacteriales</taxon>
        <taxon>Mycobacteriaceae</taxon>
        <taxon>Mycolicibacterium</taxon>
    </lineage>
</organism>
<feature type="transmembrane region" description="Helical" evidence="7">
    <location>
        <begin position="176"/>
        <end position="196"/>
    </location>
</feature>
<dbReference type="EMBL" id="BCSX01000035">
    <property type="protein sequence ID" value="GAS89725.1"/>
    <property type="molecule type" value="Genomic_DNA"/>
</dbReference>
<feature type="transmembrane region" description="Helical" evidence="7">
    <location>
        <begin position="143"/>
        <end position="170"/>
    </location>
</feature>
<reference evidence="9" key="1">
    <citation type="journal article" date="2016" name="Genome Announc.">
        <title>Draft Genome Sequences of Five Rapidly Growing Mycobacterium Species, M. thermoresistibile, M. fortuitum subsp. acetamidolyticum, M. canariasense, M. brisbanense, and M. novocastrense.</title>
        <authorList>
            <person name="Katahira K."/>
            <person name="Ogura Y."/>
            <person name="Gotoh Y."/>
            <person name="Hayashi T."/>
        </authorList>
    </citation>
    <scope>NUCLEOTIDE SEQUENCE [LARGE SCALE GENOMIC DNA]</scope>
    <source>
        <strain evidence="9">JCM15654</strain>
    </source>
</reference>
<dbReference type="InterPro" id="IPR017039">
    <property type="entry name" value="Virul_fac_BrkB"/>
</dbReference>
<evidence type="ECO:0000313" key="8">
    <source>
        <dbReference type="EMBL" id="GAS89725.1"/>
    </source>
</evidence>
<feature type="transmembrane region" description="Helical" evidence="7">
    <location>
        <begin position="208"/>
        <end position="229"/>
    </location>
</feature>
<feature type="transmembrane region" description="Helical" evidence="7">
    <location>
        <begin position="40"/>
        <end position="63"/>
    </location>
</feature>